<evidence type="ECO:0000313" key="3">
    <source>
        <dbReference type="Proteomes" id="UP000623129"/>
    </source>
</evidence>
<dbReference type="GO" id="GO:0016301">
    <property type="term" value="F:kinase activity"/>
    <property type="evidence" value="ECO:0007669"/>
    <property type="project" value="UniProtKB-KW"/>
</dbReference>
<comment type="caution">
    <text evidence="2">The sequence shown here is derived from an EMBL/GenBank/DDBJ whole genome shotgun (WGS) entry which is preliminary data.</text>
</comment>
<evidence type="ECO:0000313" key="2">
    <source>
        <dbReference type="EMBL" id="KAF3330365.1"/>
    </source>
</evidence>
<dbReference type="AlphaFoldDB" id="A0A833QNB7"/>
<keyword evidence="2" id="KW-0808">Transferase</keyword>
<gene>
    <name evidence="2" type="ORF">FCM35_KLT03719</name>
</gene>
<accession>A0A833QNB7</accession>
<keyword evidence="1" id="KW-0472">Membrane</keyword>
<evidence type="ECO:0000256" key="1">
    <source>
        <dbReference type="SAM" id="Phobius"/>
    </source>
</evidence>
<feature type="transmembrane region" description="Helical" evidence="1">
    <location>
        <begin position="70"/>
        <end position="94"/>
    </location>
</feature>
<protein>
    <submittedName>
        <fullName evidence="2">Receptor-like protein kinase FERONIA</fullName>
    </submittedName>
</protein>
<keyword evidence="1" id="KW-0812">Transmembrane</keyword>
<name>A0A833QNB7_9POAL</name>
<sequence>MDMWVALHPDLSTKSEHFDAILNGLEVFKMRTSENNLAGLNPVPIAQSTINSTLTIGKNHISSKKKVAKIIGLVIWIFCGVLLFSLIVYILWFVTCKHQKKKETGSAEGKISDGTTEWTPLVFFYRISNSQSDVSTKANTTGTCTGTGNGYRLAINVETQVPVHTDGNKCCLDVPIN</sequence>
<keyword evidence="2" id="KW-0675">Receptor</keyword>
<keyword evidence="2" id="KW-0418">Kinase</keyword>
<keyword evidence="1" id="KW-1133">Transmembrane helix</keyword>
<dbReference type="Proteomes" id="UP000623129">
    <property type="component" value="Unassembled WGS sequence"/>
</dbReference>
<dbReference type="EMBL" id="SWLB01000013">
    <property type="protein sequence ID" value="KAF3330365.1"/>
    <property type="molecule type" value="Genomic_DNA"/>
</dbReference>
<reference evidence="2" key="1">
    <citation type="submission" date="2020-01" db="EMBL/GenBank/DDBJ databases">
        <title>Genome sequence of Kobresia littledalei, the first chromosome-level genome in the family Cyperaceae.</title>
        <authorList>
            <person name="Qu G."/>
        </authorList>
    </citation>
    <scope>NUCLEOTIDE SEQUENCE</scope>
    <source>
        <strain evidence="2">C.B.Clarke</strain>
        <tissue evidence="2">Leaf</tissue>
    </source>
</reference>
<organism evidence="2 3">
    <name type="scientific">Carex littledalei</name>
    <dbReference type="NCBI Taxonomy" id="544730"/>
    <lineage>
        <taxon>Eukaryota</taxon>
        <taxon>Viridiplantae</taxon>
        <taxon>Streptophyta</taxon>
        <taxon>Embryophyta</taxon>
        <taxon>Tracheophyta</taxon>
        <taxon>Spermatophyta</taxon>
        <taxon>Magnoliopsida</taxon>
        <taxon>Liliopsida</taxon>
        <taxon>Poales</taxon>
        <taxon>Cyperaceae</taxon>
        <taxon>Cyperoideae</taxon>
        <taxon>Cariceae</taxon>
        <taxon>Carex</taxon>
        <taxon>Carex subgen. Euthyceras</taxon>
    </lineage>
</organism>
<proteinExistence type="predicted"/>
<keyword evidence="3" id="KW-1185">Reference proteome</keyword>